<reference evidence="2" key="1">
    <citation type="submission" date="2018-10" db="EMBL/GenBank/DDBJ databases">
        <title>Genome assembly for a Yunnan-Guizhou Plateau 3E fish, Anabarilius grahami (Regan), and its evolutionary and genetic applications.</title>
        <authorList>
            <person name="Jiang W."/>
        </authorList>
    </citation>
    <scope>NUCLEOTIDE SEQUENCE [LARGE SCALE GENOMIC DNA]</scope>
    <source>
        <strain evidence="2">AG-KIZ</strain>
        <tissue evidence="2">Muscle</tissue>
    </source>
</reference>
<evidence type="ECO:0000313" key="2">
    <source>
        <dbReference type="EMBL" id="ROI68646.1"/>
    </source>
</evidence>
<evidence type="ECO:0000256" key="1">
    <source>
        <dbReference type="SAM" id="MobiDB-lite"/>
    </source>
</evidence>
<proteinExistence type="predicted"/>
<protein>
    <submittedName>
        <fullName evidence="2">Uncharacterized protein</fullName>
    </submittedName>
</protein>
<comment type="caution">
    <text evidence="2">The sequence shown here is derived from an EMBL/GenBank/DDBJ whole genome shotgun (WGS) entry which is preliminary data.</text>
</comment>
<sequence>MRTDDKRLRRLELVVSHLKSCFTLHFTAVTVMGLTNDLKYERGTGDWILLGTESKHSLENEVAERRENKQTDSHERLNMANSHNNISCQEPSPVSAASQEPSPVSAASQEPFPATAASQEPSPASQEPASAHRPTPSYGPSRTPVNCAKCFLGGGQVPVGGVHVGATHVGGPRTPPWPAKAPDPPWPAKAPDPPWPAKAPDPPWPAKAPDPPWLMDSPWRPPLQPMPLPAPA</sequence>
<feature type="compositionally biased region" description="Low complexity" evidence="1">
    <location>
        <begin position="159"/>
        <end position="172"/>
    </location>
</feature>
<dbReference type="EMBL" id="RJVU01069573">
    <property type="protein sequence ID" value="ROI68646.1"/>
    <property type="molecule type" value="Genomic_DNA"/>
</dbReference>
<feature type="compositionally biased region" description="Pro residues" evidence="1">
    <location>
        <begin position="173"/>
        <end position="212"/>
    </location>
</feature>
<keyword evidence="3" id="KW-1185">Reference proteome</keyword>
<organism evidence="2 3">
    <name type="scientific">Anabarilius grahami</name>
    <name type="common">Kanglang fish</name>
    <name type="synonym">Barilius grahami</name>
    <dbReference type="NCBI Taxonomy" id="495550"/>
    <lineage>
        <taxon>Eukaryota</taxon>
        <taxon>Metazoa</taxon>
        <taxon>Chordata</taxon>
        <taxon>Craniata</taxon>
        <taxon>Vertebrata</taxon>
        <taxon>Euteleostomi</taxon>
        <taxon>Actinopterygii</taxon>
        <taxon>Neopterygii</taxon>
        <taxon>Teleostei</taxon>
        <taxon>Ostariophysi</taxon>
        <taxon>Cypriniformes</taxon>
        <taxon>Xenocyprididae</taxon>
        <taxon>Xenocypridinae</taxon>
        <taxon>Xenocypridinae incertae sedis</taxon>
        <taxon>Anabarilius</taxon>
    </lineage>
</organism>
<dbReference type="Proteomes" id="UP000281406">
    <property type="component" value="Unassembled WGS sequence"/>
</dbReference>
<feature type="compositionally biased region" description="Polar residues" evidence="1">
    <location>
        <begin position="116"/>
        <end position="128"/>
    </location>
</feature>
<feature type="compositionally biased region" description="Pro residues" evidence="1">
    <location>
        <begin position="219"/>
        <end position="232"/>
    </location>
</feature>
<gene>
    <name evidence="2" type="ORF">DPX16_2126</name>
</gene>
<feature type="compositionally biased region" description="Polar residues" evidence="1">
    <location>
        <begin position="83"/>
        <end position="108"/>
    </location>
</feature>
<evidence type="ECO:0000313" key="3">
    <source>
        <dbReference type="Proteomes" id="UP000281406"/>
    </source>
</evidence>
<name>A0A3N0XLN5_ANAGA</name>
<dbReference type="AlphaFoldDB" id="A0A3N0XLN5"/>
<feature type="region of interest" description="Disordered" evidence="1">
    <location>
        <begin position="83"/>
        <end position="232"/>
    </location>
</feature>
<accession>A0A3N0XLN5</accession>